<feature type="domain" description="Flagellar protein FlgJ N-terminal" evidence="2">
    <location>
        <begin position="45"/>
        <end position="91"/>
    </location>
</feature>
<name>A0A0J7XNJ7_9SPHN</name>
<keyword evidence="3" id="KW-0282">Flagellum</keyword>
<proteinExistence type="predicted"/>
<keyword evidence="3" id="KW-0969">Cilium</keyword>
<dbReference type="PATRIC" id="fig|1114963.3.peg.3709"/>
<dbReference type="EMBL" id="JACU01000008">
    <property type="protein sequence ID" value="KMS52668.1"/>
    <property type="molecule type" value="Genomic_DNA"/>
</dbReference>
<evidence type="ECO:0000259" key="2">
    <source>
        <dbReference type="Pfam" id="PF10135"/>
    </source>
</evidence>
<feature type="region of interest" description="Disordered" evidence="1">
    <location>
        <begin position="1"/>
        <end position="25"/>
    </location>
</feature>
<dbReference type="AlphaFoldDB" id="A0A0J7XNJ7"/>
<dbReference type="RefSeq" id="WP_059152738.1">
    <property type="nucleotide sequence ID" value="NZ_KQ130456.1"/>
</dbReference>
<dbReference type="Pfam" id="PF10135">
    <property type="entry name" value="Rod-binding"/>
    <property type="match status" value="1"/>
</dbReference>
<reference evidence="3 4" key="1">
    <citation type="journal article" date="2015" name="G3 (Bethesda)">
        <title>Insights into Ongoing Evolution of the Hexachlorocyclohexane Catabolic Pathway from Comparative Genomics of Ten Sphingomonadaceae Strains.</title>
        <authorList>
            <person name="Pearce S.L."/>
            <person name="Oakeshott J.G."/>
            <person name="Pandey G."/>
        </authorList>
    </citation>
    <scope>NUCLEOTIDE SEQUENCE [LARGE SCALE GENOMIC DNA]</scope>
    <source>
        <strain evidence="3 4">LL02</strain>
    </source>
</reference>
<evidence type="ECO:0000313" key="4">
    <source>
        <dbReference type="Proteomes" id="UP000052268"/>
    </source>
</evidence>
<dbReference type="Proteomes" id="UP000052268">
    <property type="component" value="Unassembled WGS sequence"/>
</dbReference>
<gene>
    <name evidence="3" type="ORF">V474_24275</name>
</gene>
<accession>A0A0J7XNJ7</accession>
<evidence type="ECO:0000256" key="1">
    <source>
        <dbReference type="SAM" id="MobiDB-lite"/>
    </source>
</evidence>
<comment type="caution">
    <text evidence="3">The sequence shown here is derived from an EMBL/GenBank/DDBJ whole genome shotgun (WGS) entry which is preliminary data.</text>
</comment>
<organism evidence="3 4">
    <name type="scientific">Novosphingobium barchaimii LL02</name>
    <dbReference type="NCBI Taxonomy" id="1114963"/>
    <lineage>
        <taxon>Bacteria</taxon>
        <taxon>Pseudomonadati</taxon>
        <taxon>Pseudomonadota</taxon>
        <taxon>Alphaproteobacteria</taxon>
        <taxon>Sphingomonadales</taxon>
        <taxon>Sphingomonadaceae</taxon>
        <taxon>Novosphingobium</taxon>
    </lineage>
</organism>
<evidence type="ECO:0000313" key="3">
    <source>
        <dbReference type="EMBL" id="KMS52668.1"/>
    </source>
</evidence>
<dbReference type="InterPro" id="IPR019301">
    <property type="entry name" value="Flagellar_prot_FlgJ_N"/>
</dbReference>
<dbReference type="OrthoDB" id="7862954at2"/>
<keyword evidence="4" id="KW-1185">Reference proteome</keyword>
<keyword evidence="3" id="KW-0966">Cell projection</keyword>
<sequence>MTDPVVSPTAAPVRPKPQVVTPDRSPAGVARQFEGVFAGQITKIMMETVDQGDEFSGGHGEEMFRGILAEQIGNQIAQGKGLGIASAVEAQIIRLQGGHNAGAADGK</sequence>
<protein>
    <submittedName>
        <fullName evidence="3">Flagellar protein FlgJ</fullName>
    </submittedName>
</protein>